<dbReference type="AlphaFoldDB" id="A0AAN8TLN6"/>
<evidence type="ECO:0000313" key="3">
    <source>
        <dbReference type="Proteomes" id="UP001371456"/>
    </source>
</evidence>
<dbReference type="Pfam" id="PF13960">
    <property type="entry name" value="DUF4218"/>
    <property type="match status" value="1"/>
</dbReference>
<dbReference type="InterPro" id="IPR004242">
    <property type="entry name" value="Transposase_21"/>
</dbReference>
<dbReference type="PANTHER" id="PTHR48451:SF1">
    <property type="entry name" value="DUF4218 DOMAIN-CONTAINING PROTEIN"/>
    <property type="match status" value="1"/>
</dbReference>
<proteinExistence type="predicted"/>
<keyword evidence="3" id="KW-1185">Reference proteome</keyword>
<feature type="domain" description="DUF4218" evidence="1">
    <location>
        <begin position="112"/>
        <end position="150"/>
    </location>
</feature>
<dbReference type="Proteomes" id="UP001371456">
    <property type="component" value="Unassembled WGS sequence"/>
</dbReference>
<evidence type="ECO:0000259" key="1">
    <source>
        <dbReference type="Pfam" id="PF13960"/>
    </source>
</evidence>
<name>A0AAN8TLN6_SOLBU</name>
<dbReference type="InterPro" id="IPR025452">
    <property type="entry name" value="DUF4218"/>
</dbReference>
<accession>A0AAN8TLN6</accession>
<dbReference type="PANTHER" id="PTHR48451">
    <property type="entry name" value="DUF4218 DOMAIN-CONTAINING PROTEIN"/>
    <property type="match status" value="1"/>
</dbReference>
<organism evidence="2 3">
    <name type="scientific">Solanum bulbocastanum</name>
    <name type="common">Wild potato</name>
    <dbReference type="NCBI Taxonomy" id="147425"/>
    <lineage>
        <taxon>Eukaryota</taxon>
        <taxon>Viridiplantae</taxon>
        <taxon>Streptophyta</taxon>
        <taxon>Embryophyta</taxon>
        <taxon>Tracheophyta</taxon>
        <taxon>Spermatophyta</taxon>
        <taxon>Magnoliopsida</taxon>
        <taxon>eudicotyledons</taxon>
        <taxon>Gunneridae</taxon>
        <taxon>Pentapetalae</taxon>
        <taxon>asterids</taxon>
        <taxon>lamiids</taxon>
        <taxon>Solanales</taxon>
        <taxon>Solanaceae</taxon>
        <taxon>Solanoideae</taxon>
        <taxon>Solaneae</taxon>
        <taxon>Solanum</taxon>
    </lineage>
</organism>
<dbReference type="Pfam" id="PF02992">
    <property type="entry name" value="Transposase_21"/>
    <property type="match status" value="1"/>
</dbReference>
<protein>
    <recommendedName>
        <fullName evidence="1">DUF4218 domain-containing protein</fullName>
    </recommendedName>
</protein>
<dbReference type="EMBL" id="JBANQN010000006">
    <property type="protein sequence ID" value="KAK6786968.1"/>
    <property type="molecule type" value="Genomic_DNA"/>
</dbReference>
<reference evidence="2 3" key="1">
    <citation type="submission" date="2024-02" db="EMBL/GenBank/DDBJ databases">
        <title>de novo genome assembly of Solanum bulbocastanum strain 11H21.</title>
        <authorList>
            <person name="Hosaka A.J."/>
        </authorList>
    </citation>
    <scope>NUCLEOTIDE SEQUENCE [LARGE SCALE GENOMIC DNA]</scope>
    <source>
        <tissue evidence="2">Young leaves</tissue>
    </source>
</reference>
<gene>
    <name evidence="2" type="ORF">RDI58_015493</name>
</gene>
<comment type="caution">
    <text evidence="2">The sequence shown here is derived from an EMBL/GenBank/DDBJ whole genome shotgun (WGS) entry which is preliminary data.</text>
</comment>
<sequence length="506" mass="58696">MGYCIETFDASTKQNFKLHASLLWTINEFPAYGNLSGWSTKGKLACPCCNKDTSSIRLANCKKQCFMGHRRYLPLNHKWMNDKKSFDGTEEKRLPPKKCSGIEILHQVHDLERAWPEDCIGEGYIANECMNLCSRYLHTIDTKFNRPERNYDGGLKKSDGRLSLFCQSGKTLGAPKQRDLEANELEQTHIYILKNCDEVIPFLEEFAQTHVDSTQHLSDDEWNIQFIVWFKEKVAQLHKEDDSWIMEDLLALSHGPTKYVLHYNGYIVNGYRLHAKDYDKNLKTQNCGVVVVGDTDKHSENIDYYGVLTDVLELQFTGRRVVLFECKWFDAYDKTKGVKIDEYDIVASRVKATTKYAYVASGAIEKGRGKCLRSMSNAQGLRTMNKNYSSDEKGHIPSFSSTDELMQYIKTNSSSMSIPSADQGWRTMNKKFLALRKSICKLMFQFLFLLMMLWSPPQHLKQHCEQYIKSFWLLRKSICKLMLHFLFLLMMLWNLPQHLKQVSLKD</sequence>
<evidence type="ECO:0000313" key="2">
    <source>
        <dbReference type="EMBL" id="KAK6786968.1"/>
    </source>
</evidence>